<reference evidence="12 13" key="1">
    <citation type="journal article" date="2018" name="G3 (Bethesda)">
        <title>A High-Quality Reference Genome for the Invasive Mosquitofish Gambusia affinis Using a Chicago Library.</title>
        <authorList>
            <person name="Hoffberg S.L."/>
            <person name="Troendle N.J."/>
            <person name="Glenn T.C."/>
            <person name="Mahmud O."/>
            <person name="Louha S."/>
            <person name="Chalopin D."/>
            <person name="Bennetzen J.L."/>
            <person name="Mauricio R."/>
        </authorList>
    </citation>
    <scope>NUCLEOTIDE SEQUENCE [LARGE SCALE GENOMIC DNA]</scope>
    <source>
        <strain evidence="12">NE01/NJP1002.9</strain>
        <tissue evidence="12">Muscle</tissue>
    </source>
</reference>
<keyword evidence="5 11" id="KW-0812">Transmembrane</keyword>
<dbReference type="PANTHER" id="PTHR12317">
    <property type="entry name" value="DIACYLGLYCEROL O-ACYLTRANSFERASE"/>
    <property type="match status" value="1"/>
</dbReference>
<proteinExistence type="inferred from homology"/>
<evidence type="ECO:0000256" key="6">
    <source>
        <dbReference type="ARBA" id="ARBA00022824"/>
    </source>
</evidence>
<evidence type="ECO:0000256" key="11">
    <source>
        <dbReference type="SAM" id="Phobius"/>
    </source>
</evidence>
<evidence type="ECO:0000256" key="9">
    <source>
        <dbReference type="ARBA" id="ARBA00023136"/>
    </source>
</evidence>
<evidence type="ECO:0000256" key="10">
    <source>
        <dbReference type="ARBA" id="ARBA00023315"/>
    </source>
</evidence>
<gene>
    <name evidence="12" type="ORF">CCH79_00002226</name>
</gene>
<evidence type="ECO:0008006" key="14">
    <source>
        <dbReference type="Google" id="ProtNLM"/>
    </source>
</evidence>
<evidence type="ECO:0000313" key="13">
    <source>
        <dbReference type="Proteomes" id="UP000250572"/>
    </source>
</evidence>
<dbReference type="PANTHER" id="PTHR12317:SF74">
    <property type="entry name" value="2-ACYLGLYCEROL O-ACYLTRANSFERASE 2"/>
    <property type="match status" value="1"/>
</dbReference>
<dbReference type="GO" id="GO:0004144">
    <property type="term" value="F:diacylglycerol O-acyltransferase activity"/>
    <property type="evidence" value="ECO:0007669"/>
    <property type="project" value="TreeGrafter"/>
</dbReference>
<organism evidence="12 13">
    <name type="scientific">Gambusia affinis</name>
    <name type="common">Western mosquitofish</name>
    <name type="synonym">Heterandria affinis</name>
    <dbReference type="NCBI Taxonomy" id="33528"/>
    <lineage>
        <taxon>Eukaryota</taxon>
        <taxon>Metazoa</taxon>
        <taxon>Chordata</taxon>
        <taxon>Craniata</taxon>
        <taxon>Vertebrata</taxon>
        <taxon>Euteleostomi</taxon>
        <taxon>Actinopterygii</taxon>
        <taxon>Neopterygii</taxon>
        <taxon>Teleostei</taxon>
        <taxon>Neoteleostei</taxon>
        <taxon>Acanthomorphata</taxon>
        <taxon>Ovalentaria</taxon>
        <taxon>Atherinomorphae</taxon>
        <taxon>Cyprinodontiformes</taxon>
        <taxon>Poeciliidae</taxon>
        <taxon>Poeciliinae</taxon>
        <taxon>Gambusia</taxon>
    </lineage>
</organism>
<keyword evidence="10" id="KW-0012">Acyltransferase</keyword>
<name>A0A315VHA5_GAMAF</name>
<feature type="transmembrane region" description="Helical" evidence="11">
    <location>
        <begin position="21"/>
        <end position="41"/>
    </location>
</feature>
<dbReference type="EMBL" id="NHOQ01001678">
    <property type="protein sequence ID" value="PWA22840.1"/>
    <property type="molecule type" value="Genomic_DNA"/>
</dbReference>
<evidence type="ECO:0000256" key="2">
    <source>
        <dbReference type="ARBA" id="ARBA00005420"/>
    </source>
</evidence>
<evidence type="ECO:0000256" key="7">
    <source>
        <dbReference type="ARBA" id="ARBA00022989"/>
    </source>
</evidence>
<keyword evidence="4" id="KW-0808">Transferase</keyword>
<dbReference type="InterPro" id="IPR007130">
    <property type="entry name" value="DAGAT"/>
</dbReference>
<keyword evidence="13" id="KW-1185">Reference proteome</keyword>
<dbReference type="GO" id="GO:0006651">
    <property type="term" value="P:diacylglycerol biosynthetic process"/>
    <property type="evidence" value="ECO:0007669"/>
    <property type="project" value="TreeGrafter"/>
</dbReference>
<protein>
    <recommendedName>
        <fullName evidence="14">Acyltransferase</fullName>
    </recommendedName>
</protein>
<comment type="caution">
    <text evidence="12">The sequence shown here is derived from an EMBL/GenBank/DDBJ whole genome shotgun (WGS) entry which is preliminary data.</text>
</comment>
<dbReference type="CDD" id="cd07987">
    <property type="entry name" value="LPLAT_MGAT-like"/>
    <property type="match status" value="2"/>
</dbReference>
<evidence type="ECO:0000313" key="12">
    <source>
        <dbReference type="EMBL" id="PWA22840.1"/>
    </source>
</evidence>
<keyword evidence="3" id="KW-0444">Lipid biosynthesis</keyword>
<dbReference type="GO" id="GO:0003846">
    <property type="term" value="F:2-acylglycerol O-acyltransferase activity"/>
    <property type="evidence" value="ECO:0007669"/>
    <property type="project" value="TreeGrafter"/>
</dbReference>
<keyword evidence="7 11" id="KW-1133">Transmembrane helix</keyword>
<dbReference type="GO" id="GO:0005789">
    <property type="term" value="C:endoplasmic reticulum membrane"/>
    <property type="evidence" value="ECO:0007669"/>
    <property type="project" value="UniProtKB-SubCell"/>
</dbReference>
<dbReference type="Pfam" id="PF03982">
    <property type="entry name" value="DAGAT"/>
    <property type="match status" value="2"/>
</dbReference>
<dbReference type="STRING" id="33528.ENSGAFP00000023298"/>
<keyword evidence="9 11" id="KW-0472">Membrane</keyword>
<evidence type="ECO:0000256" key="3">
    <source>
        <dbReference type="ARBA" id="ARBA00022516"/>
    </source>
</evidence>
<evidence type="ECO:0000256" key="8">
    <source>
        <dbReference type="ARBA" id="ARBA00023098"/>
    </source>
</evidence>
<comment type="similarity">
    <text evidence="2">Belongs to the diacylglycerol acyltransferase family.</text>
</comment>
<evidence type="ECO:0000256" key="4">
    <source>
        <dbReference type="ARBA" id="ARBA00022679"/>
    </source>
</evidence>
<evidence type="ECO:0000256" key="5">
    <source>
        <dbReference type="ARBA" id="ARBA00022692"/>
    </source>
</evidence>
<dbReference type="Proteomes" id="UP000250572">
    <property type="component" value="Unassembled WGS sequence"/>
</dbReference>
<dbReference type="GO" id="GO:0019432">
    <property type="term" value="P:triglyceride biosynthetic process"/>
    <property type="evidence" value="ECO:0007669"/>
    <property type="project" value="TreeGrafter"/>
</dbReference>
<accession>A0A315VHA5</accession>
<keyword evidence="8" id="KW-0443">Lipid metabolism</keyword>
<sequence length="682" mass="77420">MKIDFAPVDVPLQRRLQTAAVVQWVFSFLGLAPTCIILFFYLLFTRFWLISVLYAIWWYYDFDTPARGGRRVAVLRGLKVWEYMRDYFPIKLVKTVDLDPRHNYILGFHPHGVLVAGAFTNFCTCATGFPQLFPGLTSYLLMLPLWFRAPFFRDYIMCAGLIPSDKESASFPLRKKKGGSAVVIAVGGAPEALDAHPGTFNVLLANKKGFIKMAMEHGAHLVPVFSFGENEVYDQVENPRGTWLRWTQDRLQSIMGISLPLFHARGIFQYSFGLMPYRRPIYTVVGRPIKVEKKEKPTSEELNALHQLYMDELSSLFDEHKGNYGVDKDTILAAYSGVLKGTGSSILSSLQDLPSALWPCSSRMEKHLQVISVLQWVISFLAMGIACTLLLIYMFCTDCWLIAALYTTWLIVDWNTPKQGGRRSSWVRNWTVWTYFRDYFPIRLIKTHDLLPNRNYILGYHPHGIFCFGAFCNFGTEATGFSKKFPGIKPSLATLAGNFRLPVLRDYLMSGGICPVNRHSIDYLLSCNGTGNAVVIVVGGAAESLHCAPGMNSVTLKNRKGFVKLALQKGSDLVPVYSFGENDAYKQVIFEEGTCWKALQKRLQKMLGFAPCLFYGSAWGIPITVPKIEHPTVEMVDLYHEMYVRSLQCLFDKYKTRFGLKESDILHIHLEQQLESWGQLEN</sequence>
<evidence type="ECO:0000256" key="1">
    <source>
        <dbReference type="ARBA" id="ARBA00004477"/>
    </source>
</evidence>
<feature type="transmembrane region" description="Helical" evidence="11">
    <location>
        <begin position="373"/>
        <end position="395"/>
    </location>
</feature>
<keyword evidence="6" id="KW-0256">Endoplasmic reticulum</keyword>
<dbReference type="AlphaFoldDB" id="A0A315VHA5"/>
<comment type="subcellular location">
    <subcellularLocation>
        <location evidence="1">Endoplasmic reticulum membrane</location>
        <topology evidence="1">Multi-pass membrane protein</topology>
    </subcellularLocation>
</comment>